<accession>A0ABY2LUR0</accession>
<keyword evidence="1" id="KW-0472">Membrane</keyword>
<comment type="caution">
    <text evidence="2">The sequence shown here is derived from an EMBL/GenBank/DDBJ whole genome shotgun (WGS) entry which is preliminary data.</text>
</comment>
<protein>
    <recommendedName>
        <fullName evidence="4">1-acyl-sn-glycerol-3-phosphate acyltransferase</fullName>
    </recommendedName>
</protein>
<sequence>MKDFASNYERLCNVTLNMRRTLAFLILLIVTFLSKVFYKGHFRWLDPIPKNPWKQIRLIVFLNHTSLYEVVYSKILPFSYLWHLSGHFKIPGADTTLKRPIVGTFLKLLIPNLYSVSRKNDETWDLYLQSLKPTDIVMITPEGRMKRPTGFDKFGKPMTVRAGVADIMEKMDDGMMLLCLSGGLHHVQAPGQFFPKLFKNIHMNFSYIDIKSYKAQFPESKRERKLAIVQDLQRRLETDCPK</sequence>
<feature type="transmembrane region" description="Helical" evidence="1">
    <location>
        <begin position="20"/>
        <end position="38"/>
    </location>
</feature>
<evidence type="ECO:0000313" key="2">
    <source>
        <dbReference type="EMBL" id="TGL02381.1"/>
    </source>
</evidence>
<keyword evidence="1" id="KW-1133">Transmembrane helix</keyword>
<gene>
    <name evidence="2" type="ORF">EHQ31_09395</name>
</gene>
<reference evidence="3" key="1">
    <citation type="journal article" date="2019" name="PLoS Negl. Trop. Dis.">
        <title>Revisiting the worldwide diversity of Leptospira species in the environment.</title>
        <authorList>
            <person name="Vincent A.T."/>
            <person name="Schiettekatte O."/>
            <person name="Bourhy P."/>
            <person name="Veyrier F.J."/>
            <person name="Picardeau M."/>
        </authorList>
    </citation>
    <scope>NUCLEOTIDE SEQUENCE [LARGE SCALE GENOMIC DNA]</scope>
    <source>
        <strain evidence="3">201800278</strain>
    </source>
</reference>
<evidence type="ECO:0000313" key="3">
    <source>
        <dbReference type="Proteomes" id="UP000297465"/>
    </source>
</evidence>
<dbReference type="Proteomes" id="UP000297465">
    <property type="component" value="Unassembled WGS sequence"/>
</dbReference>
<dbReference type="EMBL" id="RQFO01000014">
    <property type="protein sequence ID" value="TGL02381.1"/>
    <property type="molecule type" value="Genomic_DNA"/>
</dbReference>
<name>A0ABY2LUR0_9LEPT</name>
<proteinExistence type="predicted"/>
<evidence type="ECO:0008006" key="4">
    <source>
        <dbReference type="Google" id="ProtNLM"/>
    </source>
</evidence>
<keyword evidence="1" id="KW-0812">Transmembrane</keyword>
<dbReference type="SUPFAM" id="SSF69593">
    <property type="entry name" value="Glycerol-3-phosphate (1)-acyltransferase"/>
    <property type="match status" value="1"/>
</dbReference>
<evidence type="ECO:0000256" key="1">
    <source>
        <dbReference type="SAM" id="Phobius"/>
    </source>
</evidence>
<organism evidence="2 3">
    <name type="scientific">Leptospira montravelensis</name>
    <dbReference type="NCBI Taxonomy" id="2484961"/>
    <lineage>
        <taxon>Bacteria</taxon>
        <taxon>Pseudomonadati</taxon>
        <taxon>Spirochaetota</taxon>
        <taxon>Spirochaetia</taxon>
        <taxon>Leptospirales</taxon>
        <taxon>Leptospiraceae</taxon>
        <taxon>Leptospira</taxon>
    </lineage>
</organism>
<keyword evidence="3" id="KW-1185">Reference proteome</keyword>